<accession>A0ABT8NFW6</accession>
<dbReference type="Pfam" id="PF00583">
    <property type="entry name" value="Acetyltransf_1"/>
    <property type="match status" value="1"/>
</dbReference>
<dbReference type="PANTHER" id="PTHR43877">
    <property type="entry name" value="AMINOALKYLPHOSPHONATE N-ACETYLTRANSFERASE-RELATED-RELATED"/>
    <property type="match status" value="1"/>
</dbReference>
<evidence type="ECO:0000313" key="4">
    <source>
        <dbReference type="EMBL" id="MDN7246668.1"/>
    </source>
</evidence>
<feature type="domain" description="N-acetyltransferase" evidence="3">
    <location>
        <begin position="1"/>
        <end position="151"/>
    </location>
</feature>
<dbReference type="SUPFAM" id="SSF55729">
    <property type="entry name" value="Acyl-CoA N-acyltransferases (Nat)"/>
    <property type="match status" value="1"/>
</dbReference>
<keyword evidence="5" id="KW-1185">Reference proteome</keyword>
<dbReference type="EMBL" id="JAUJWU010000004">
    <property type="protein sequence ID" value="MDN7246668.1"/>
    <property type="molecule type" value="Genomic_DNA"/>
</dbReference>
<keyword evidence="2" id="KW-0012">Acyltransferase</keyword>
<dbReference type="RefSeq" id="WP_301857120.1">
    <property type="nucleotide sequence ID" value="NZ_JAUJWU010000004.1"/>
</dbReference>
<sequence length="151" mass="17168">MDIRQLEKDEDLPIELLLEADPSEKLVREYVSKGISFIAEKDFRLIGIYVLLPISNTKVEIKNIAVAASERGKGCGKKLVQHALAEAQRLGFETVEIGTGNSSFDQLALYQKCGFRMTSIDRGFFTRHYLEPIIENGILCQDMVRLEYKIR</sequence>
<dbReference type="CDD" id="cd04301">
    <property type="entry name" value="NAT_SF"/>
    <property type="match status" value="1"/>
</dbReference>
<dbReference type="PANTHER" id="PTHR43877:SF2">
    <property type="entry name" value="AMINOALKYLPHOSPHONATE N-ACETYLTRANSFERASE-RELATED"/>
    <property type="match status" value="1"/>
</dbReference>
<evidence type="ECO:0000256" key="2">
    <source>
        <dbReference type="ARBA" id="ARBA00023315"/>
    </source>
</evidence>
<proteinExistence type="predicted"/>
<reference evidence="4 5" key="1">
    <citation type="submission" date="2023-07" db="EMBL/GenBank/DDBJ databases">
        <title>Novel species in genus Planococcus.</title>
        <authorList>
            <person name="Ning S."/>
        </authorList>
    </citation>
    <scope>NUCLEOTIDE SEQUENCE [LARGE SCALE GENOMIC DNA]</scope>
    <source>
        <strain evidence="4 5">N017</strain>
    </source>
</reference>
<keyword evidence="1" id="KW-0808">Transferase</keyword>
<evidence type="ECO:0000313" key="5">
    <source>
        <dbReference type="Proteomes" id="UP001172142"/>
    </source>
</evidence>
<dbReference type="Gene3D" id="3.40.630.30">
    <property type="match status" value="1"/>
</dbReference>
<dbReference type="InterPro" id="IPR050832">
    <property type="entry name" value="Bact_Acetyltransf"/>
</dbReference>
<dbReference type="InterPro" id="IPR000182">
    <property type="entry name" value="GNAT_dom"/>
</dbReference>
<evidence type="ECO:0000256" key="1">
    <source>
        <dbReference type="ARBA" id="ARBA00022679"/>
    </source>
</evidence>
<organism evidence="4 5">
    <name type="scientific">Planococcus shenhongbingii</name>
    <dbReference type="NCBI Taxonomy" id="3058398"/>
    <lineage>
        <taxon>Bacteria</taxon>
        <taxon>Bacillati</taxon>
        <taxon>Bacillota</taxon>
        <taxon>Bacilli</taxon>
        <taxon>Bacillales</taxon>
        <taxon>Caryophanaceae</taxon>
        <taxon>Planococcus</taxon>
    </lineage>
</organism>
<dbReference type="InterPro" id="IPR016181">
    <property type="entry name" value="Acyl_CoA_acyltransferase"/>
</dbReference>
<name>A0ABT8NFW6_9BACL</name>
<gene>
    <name evidence="4" type="ORF">QWY13_14355</name>
</gene>
<evidence type="ECO:0000259" key="3">
    <source>
        <dbReference type="PROSITE" id="PS51186"/>
    </source>
</evidence>
<dbReference type="PROSITE" id="PS51186">
    <property type="entry name" value="GNAT"/>
    <property type="match status" value="1"/>
</dbReference>
<dbReference type="Proteomes" id="UP001172142">
    <property type="component" value="Unassembled WGS sequence"/>
</dbReference>
<protein>
    <submittedName>
        <fullName evidence="4">GNAT family N-acetyltransferase</fullName>
    </submittedName>
</protein>
<comment type="caution">
    <text evidence="4">The sequence shown here is derived from an EMBL/GenBank/DDBJ whole genome shotgun (WGS) entry which is preliminary data.</text>
</comment>